<keyword evidence="3" id="KW-0418">Kinase</keyword>
<dbReference type="PANTHER" id="PTHR18964">
    <property type="entry name" value="ROK (REPRESSOR, ORF, KINASE) FAMILY"/>
    <property type="match status" value="1"/>
</dbReference>
<keyword evidence="4" id="KW-1185">Reference proteome</keyword>
<gene>
    <name evidence="3" type="ORF">EDD38_4587</name>
</gene>
<dbReference type="PANTHER" id="PTHR18964:SF149">
    <property type="entry name" value="BIFUNCTIONAL UDP-N-ACETYLGLUCOSAMINE 2-EPIMERASE_N-ACETYLMANNOSAMINE KINASE"/>
    <property type="match status" value="1"/>
</dbReference>
<dbReference type="InterPro" id="IPR036390">
    <property type="entry name" value="WH_DNA-bd_sf"/>
</dbReference>
<comment type="similarity">
    <text evidence="1">Belongs to the ROK (NagC/XylR) family.</text>
</comment>
<evidence type="ECO:0000256" key="2">
    <source>
        <dbReference type="SAM" id="MobiDB-lite"/>
    </source>
</evidence>
<dbReference type="InterPro" id="IPR000600">
    <property type="entry name" value="ROK"/>
</dbReference>
<accession>A0A3N4RS42</accession>
<dbReference type="Gene3D" id="1.10.10.10">
    <property type="entry name" value="Winged helix-like DNA-binding domain superfamily/Winged helix DNA-binding domain"/>
    <property type="match status" value="1"/>
</dbReference>
<evidence type="ECO:0000313" key="3">
    <source>
        <dbReference type="EMBL" id="RPE36218.1"/>
    </source>
</evidence>
<protein>
    <submittedName>
        <fullName evidence="3">NBD/HSP70 family sugar kinase</fullName>
    </submittedName>
</protein>
<dbReference type="SUPFAM" id="SSF46785">
    <property type="entry name" value="Winged helix' DNA-binding domain"/>
    <property type="match status" value="1"/>
</dbReference>
<feature type="region of interest" description="Disordered" evidence="2">
    <location>
        <begin position="298"/>
        <end position="319"/>
    </location>
</feature>
<dbReference type="InterPro" id="IPR036388">
    <property type="entry name" value="WH-like_DNA-bd_sf"/>
</dbReference>
<dbReference type="Gene3D" id="3.30.420.40">
    <property type="match status" value="2"/>
</dbReference>
<reference evidence="3 4" key="1">
    <citation type="submission" date="2018-11" db="EMBL/GenBank/DDBJ databases">
        <title>Sequencing the genomes of 1000 actinobacteria strains.</title>
        <authorList>
            <person name="Klenk H.-P."/>
        </authorList>
    </citation>
    <scope>NUCLEOTIDE SEQUENCE [LARGE SCALE GENOMIC DNA]</scope>
    <source>
        <strain evidence="3 4">DSM 44781</strain>
    </source>
</reference>
<name>A0A3N4RS42_9ACTN</name>
<feature type="region of interest" description="Disordered" evidence="2">
    <location>
        <begin position="1"/>
        <end position="24"/>
    </location>
</feature>
<proteinExistence type="inferred from homology"/>
<evidence type="ECO:0000313" key="4">
    <source>
        <dbReference type="Proteomes" id="UP000266906"/>
    </source>
</evidence>
<dbReference type="GO" id="GO:0016301">
    <property type="term" value="F:kinase activity"/>
    <property type="evidence" value="ECO:0007669"/>
    <property type="project" value="UniProtKB-KW"/>
</dbReference>
<organism evidence="3 4">
    <name type="scientific">Kitasatospora cineracea</name>
    <dbReference type="NCBI Taxonomy" id="88074"/>
    <lineage>
        <taxon>Bacteria</taxon>
        <taxon>Bacillati</taxon>
        <taxon>Actinomycetota</taxon>
        <taxon>Actinomycetes</taxon>
        <taxon>Kitasatosporales</taxon>
        <taxon>Streptomycetaceae</taxon>
        <taxon>Kitasatospora</taxon>
    </lineage>
</organism>
<dbReference type="InterPro" id="IPR043129">
    <property type="entry name" value="ATPase_NBD"/>
</dbReference>
<sequence length="431" mass="44603">MAADGQQAADGDLAARRGPASQQDMRRQNLALVMRTVAAAHPLSRADVAGRTGLTRTAVSSLVDELIGGGLLLEGELERSGRVGRPGRALVLNGNGPAGLGLEIGVEHLSACVLDLRGEVRVELHRPAPNAGRPAEQTIAELAELAGLAEREAVELGLRVVGRVLAVPGSVPLEDPTSRVEHAPNLGWHQVDVTELWPGPGTAPTVGNEANLGALAELWQGTGSGTFVHVSAGEGIGGALVLDGRLFPGVRGFAGELGHLTVRPDGRTCSCGARGCLEPYAGLAAVLRSAGFTDELDELSEPAEPDGGSSLTSRQDRDPIAELARRAEEGDPDTRRALQHAGTALGTALAAAVNLVDPDSLVLGGGYADLAQWLLPAMRTELAALIRVRPWPEEALRASPLGRRGPVLGAALVTVRGLHTDPAGLWLPEAA</sequence>
<feature type="compositionally biased region" description="Low complexity" evidence="2">
    <location>
        <begin position="1"/>
        <end position="20"/>
    </location>
</feature>
<dbReference type="AlphaFoldDB" id="A0A3N4RS42"/>
<dbReference type="SUPFAM" id="SSF53067">
    <property type="entry name" value="Actin-like ATPase domain"/>
    <property type="match status" value="1"/>
</dbReference>
<dbReference type="Pfam" id="PF00480">
    <property type="entry name" value="ROK"/>
    <property type="match status" value="1"/>
</dbReference>
<comment type="caution">
    <text evidence="3">The sequence shown here is derived from an EMBL/GenBank/DDBJ whole genome shotgun (WGS) entry which is preliminary data.</text>
</comment>
<evidence type="ECO:0000256" key="1">
    <source>
        <dbReference type="ARBA" id="ARBA00006479"/>
    </source>
</evidence>
<dbReference type="RefSeq" id="WP_123819318.1">
    <property type="nucleotide sequence ID" value="NZ_JBEYIY010000049.1"/>
</dbReference>
<dbReference type="Proteomes" id="UP000266906">
    <property type="component" value="Unassembled WGS sequence"/>
</dbReference>
<dbReference type="EMBL" id="RKQG01000001">
    <property type="protein sequence ID" value="RPE36218.1"/>
    <property type="molecule type" value="Genomic_DNA"/>
</dbReference>
<keyword evidence="3" id="KW-0808">Transferase</keyword>